<keyword evidence="1" id="KW-0732">Signal</keyword>
<proteinExistence type="predicted"/>
<name>A0A1B0G492_GLOMM</name>
<dbReference type="Proteomes" id="UP000092444">
    <property type="component" value="Unassembled WGS sequence"/>
</dbReference>
<evidence type="ECO:0000256" key="1">
    <source>
        <dbReference type="SAM" id="SignalP"/>
    </source>
</evidence>
<dbReference type="VEuPathDB" id="VectorBase:GMOY008139"/>
<dbReference type="EMBL" id="CCAG010013960">
    <property type="status" value="NOT_ANNOTATED_CDS"/>
    <property type="molecule type" value="Genomic_DNA"/>
</dbReference>
<organism evidence="2 3">
    <name type="scientific">Glossina morsitans morsitans</name>
    <name type="common">Savannah tsetse fly</name>
    <dbReference type="NCBI Taxonomy" id="37546"/>
    <lineage>
        <taxon>Eukaryota</taxon>
        <taxon>Metazoa</taxon>
        <taxon>Ecdysozoa</taxon>
        <taxon>Arthropoda</taxon>
        <taxon>Hexapoda</taxon>
        <taxon>Insecta</taxon>
        <taxon>Pterygota</taxon>
        <taxon>Neoptera</taxon>
        <taxon>Endopterygota</taxon>
        <taxon>Diptera</taxon>
        <taxon>Brachycera</taxon>
        <taxon>Muscomorpha</taxon>
        <taxon>Hippoboscoidea</taxon>
        <taxon>Glossinidae</taxon>
        <taxon>Glossina</taxon>
    </lineage>
</organism>
<protein>
    <submittedName>
        <fullName evidence="2">Uncharacterized protein</fullName>
    </submittedName>
</protein>
<accession>A0A1B0G492</accession>
<sequence>MKNKSVVKYRNVDIFVLLNLVLLRFYEHSCCVETCVCLLSFTKCTNTYKHFLLRSFLSFGCLGNF</sequence>
<feature type="signal peptide" evidence="1">
    <location>
        <begin position="1"/>
        <end position="31"/>
    </location>
</feature>
<dbReference type="EnsemblMetazoa" id="GMOY008139-RA">
    <property type="protein sequence ID" value="GMOY008139-PA"/>
    <property type="gene ID" value="GMOY008139"/>
</dbReference>
<reference evidence="2" key="1">
    <citation type="submission" date="2020-05" db="UniProtKB">
        <authorList>
            <consortium name="EnsemblMetazoa"/>
        </authorList>
    </citation>
    <scope>IDENTIFICATION</scope>
    <source>
        <strain evidence="2">Yale</strain>
    </source>
</reference>
<evidence type="ECO:0000313" key="3">
    <source>
        <dbReference type="Proteomes" id="UP000092444"/>
    </source>
</evidence>
<evidence type="ECO:0000313" key="2">
    <source>
        <dbReference type="EnsemblMetazoa" id="GMOY008139-PA"/>
    </source>
</evidence>
<feature type="chain" id="PRO_5008407898" evidence="1">
    <location>
        <begin position="32"/>
        <end position="65"/>
    </location>
</feature>
<dbReference type="AlphaFoldDB" id="A0A1B0G492"/>
<keyword evidence="3" id="KW-1185">Reference proteome</keyword>